<dbReference type="GO" id="GO:0005634">
    <property type="term" value="C:nucleus"/>
    <property type="evidence" value="ECO:0007669"/>
    <property type="project" value="TreeGrafter"/>
</dbReference>
<dbReference type="EMBL" id="BFEA01000023">
    <property type="protein sequence ID" value="GBG61856.1"/>
    <property type="molecule type" value="Genomic_DNA"/>
</dbReference>
<dbReference type="AlphaFoldDB" id="A0A388JVM4"/>
<name>A0A388JVM4_CHABU</name>
<feature type="compositionally biased region" description="Basic and acidic residues" evidence="2">
    <location>
        <begin position="69"/>
        <end position="92"/>
    </location>
</feature>
<evidence type="ECO:0000256" key="2">
    <source>
        <dbReference type="SAM" id="MobiDB-lite"/>
    </source>
</evidence>
<reference evidence="3 4" key="1">
    <citation type="journal article" date="2018" name="Cell">
        <title>The Chara Genome: Secondary Complexity and Implications for Plant Terrestrialization.</title>
        <authorList>
            <person name="Nishiyama T."/>
            <person name="Sakayama H."/>
            <person name="Vries J.D."/>
            <person name="Buschmann H."/>
            <person name="Saint-Marcoux D."/>
            <person name="Ullrich K.K."/>
            <person name="Haas F.B."/>
            <person name="Vanderstraeten L."/>
            <person name="Becker D."/>
            <person name="Lang D."/>
            <person name="Vosolsobe S."/>
            <person name="Rombauts S."/>
            <person name="Wilhelmsson P.K.I."/>
            <person name="Janitza P."/>
            <person name="Kern R."/>
            <person name="Heyl A."/>
            <person name="Rumpler F."/>
            <person name="Villalobos L.I.A.C."/>
            <person name="Clay J.M."/>
            <person name="Skokan R."/>
            <person name="Toyoda A."/>
            <person name="Suzuki Y."/>
            <person name="Kagoshima H."/>
            <person name="Schijlen E."/>
            <person name="Tajeshwar N."/>
            <person name="Catarino B."/>
            <person name="Hetherington A.J."/>
            <person name="Saltykova A."/>
            <person name="Bonnot C."/>
            <person name="Breuninger H."/>
            <person name="Symeonidi A."/>
            <person name="Radhakrishnan G.V."/>
            <person name="Van Nieuwerburgh F."/>
            <person name="Deforce D."/>
            <person name="Chang C."/>
            <person name="Karol K.G."/>
            <person name="Hedrich R."/>
            <person name="Ulvskov P."/>
            <person name="Glockner G."/>
            <person name="Delwiche C.F."/>
            <person name="Petrasek J."/>
            <person name="Van de Peer Y."/>
            <person name="Friml J."/>
            <person name="Beilby M."/>
            <person name="Dolan L."/>
            <person name="Kohara Y."/>
            <person name="Sugano S."/>
            <person name="Fujiyama A."/>
            <person name="Delaux P.-M."/>
            <person name="Quint M."/>
            <person name="TheiBen G."/>
            <person name="Hagemann M."/>
            <person name="Harholt J."/>
            <person name="Dunand C."/>
            <person name="Zachgo S."/>
            <person name="Langdale J."/>
            <person name="Maumus F."/>
            <person name="Straeten D.V.D."/>
            <person name="Gould S.B."/>
            <person name="Rensing S.A."/>
        </authorList>
    </citation>
    <scope>NUCLEOTIDE SEQUENCE [LARGE SCALE GENOMIC DNA]</scope>
    <source>
        <strain evidence="3 4">S276</strain>
    </source>
</reference>
<dbReference type="GO" id="GO:0030688">
    <property type="term" value="C:preribosome, small subunit precursor"/>
    <property type="evidence" value="ECO:0007669"/>
    <property type="project" value="TreeGrafter"/>
</dbReference>
<feature type="compositionally biased region" description="Acidic residues" evidence="2">
    <location>
        <begin position="368"/>
        <end position="394"/>
    </location>
</feature>
<evidence type="ECO:0000313" key="4">
    <source>
        <dbReference type="Proteomes" id="UP000265515"/>
    </source>
</evidence>
<feature type="compositionally biased region" description="Acidic residues" evidence="2">
    <location>
        <begin position="103"/>
        <end position="128"/>
    </location>
</feature>
<dbReference type="OrthoDB" id="5852896at2759"/>
<proteinExistence type="inferred from homology"/>
<dbReference type="Gramene" id="GBG61856">
    <property type="protein sequence ID" value="GBG61856"/>
    <property type="gene ID" value="CBR_g23809"/>
</dbReference>
<feature type="region of interest" description="Disordered" evidence="2">
    <location>
        <begin position="320"/>
        <end position="413"/>
    </location>
</feature>
<organism evidence="3 4">
    <name type="scientific">Chara braunii</name>
    <name type="common">Braun's stonewort</name>
    <dbReference type="NCBI Taxonomy" id="69332"/>
    <lineage>
        <taxon>Eukaryota</taxon>
        <taxon>Viridiplantae</taxon>
        <taxon>Streptophyta</taxon>
        <taxon>Charophyceae</taxon>
        <taxon>Charales</taxon>
        <taxon>Characeae</taxon>
        <taxon>Chara</taxon>
    </lineage>
</organism>
<dbReference type="GO" id="GO:0005829">
    <property type="term" value="C:cytosol"/>
    <property type="evidence" value="ECO:0007669"/>
    <property type="project" value="TreeGrafter"/>
</dbReference>
<evidence type="ECO:0000313" key="3">
    <source>
        <dbReference type="EMBL" id="GBG61856.1"/>
    </source>
</evidence>
<dbReference type="Proteomes" id="UP000265515">
    <property type="component" value="Unassembled WGS sequence"/>
</dbReference>
<dbReference type="PANTHER" id="PTHR21531">
    <property type="entry name" value="LOW-TEMPERATURE VIABILITY PROTEIN LTV1-RELATED"/>
    <property type="match status" value="1"/>
</dbReference>
<comment type="caution">
    <text evidence="3">The sequence shown here is derived from an EMBL/GenBank/DDBJ whole genome shotgun (WGS) entry which is preliminary data.</text>
</comment>
<feature type="region of interest" description="Disordered" evidence="2">
    <location>
        <begin position="60"/>
        <end position="146"/>
    </location>
</feature>
<dbReference type="OMA" id="ASERWDC"/>
<feature type="region of interest" description="Disordered" evidence="2">
    <location>
        <begin position="476"/>
        <end position="554"/>
    </location>
</feature>
<feature type="compositionally biased region" description="Basic and acidic residues" evidence="2">
    <location>
        <begin position="615"/>
        <end position="648"/>
    </location>
</feature>
<sequence>MGKKKFIDKKKSATFALVFRDSSDPLIEQSDRVFTRIDRGTGYVPGFTEEDPQARLGAGAAVWRAGIPTRERGASGSERGEEEVAAKQKAAEGGDGGGYGGDNGEEEDDDDSRFMDAEEDDEEEEEEEGLGKGNGARKDELAGAKGRTLTKQAGAAVLSLRGHGGQLGSGSGHGLSEEMRREILEMGFPDDGYDYTKHLRRIRSAAGSGSGGGATFIPAAKPRLQLPPDVKAFDSSAVRVSGVVADQQAVEQGLLMAEMDSLSKRTREIRCVGGVPPRAIDPDVLAALESTEDEAEGADDDAEGGDDLEDDFVAMANEDGEMSQSVEEAQGGSEAVEGEMGDKRRSKQPVERNGLRRDKSAAKRHEADDEDENEFDDGGGYGDNDDGDDGDDHEELQGTPRYTTSAKERPKRLLDEQFEQLTLREYADDDDELEGDPEARGHADITEFSEALEEFLSTSEATLRPYHCLKVDDVKAEASGEGADLREKAGDAHSSEHTSPSTFDLGAKMALSRRQADEVEGRATQAAGVEEGEEDSESEEEWEDVYEEEDEREKWDCETIVSTYSNLDNHPARIGAGNGTKKKGVKGSSAEKGSLQVTPGFIRLGGRQQLPVDFLPKREERGAHGKEAKGQEGVKTEAKGGADAEEVARPGGRRAGPRGGETAEERKARKAMVKEERREARAAKKALKLMFKDEGRRAQHVGAQAIPQGIRIL</sequence>
<dbReference type="GO" id="GO:0000056">
    <property type="term" value="P:ribosomal small subunit export from nucleus"/>
    <property type="evidence" value="ECO:0007669"/>
    <property type="project" value="TreeGrafter"/>
</dbReference>
<feature type="compositionally biased region" description="Basic and acidic residues" evidence="2">
    <location>
        <begin position="661"/>
        <end position="679"/>
    </location>
</feature>
<evidence type="ECO:0000256" key="1">
    <source>
        <dbReference type="ARBA" id="ARBA00009078"/>
    </source>
</evidence>
<dbReference type="InterPro" id="IPR007307">
    <property type="entry name" value="Ltv1"/>
</dbReference>
<protein>
    <recommendedName>
        <fullName evidence="5">Protein LTV1 homolog</fullName>
    </recommendedName>
</protein>
<accession>A0A388JVM4</accession>
<dbReference type="GO" id="GO:0042274">
    <property type="term" value="P:ribosomal small subunit biogenesis"/>
    <property type="evidence" value="ECO:0007669"/>
    <property type="project" value="InterPro"/>
</dbReference>
<dbReference type="PANTHER" id="PTHR21531:SF0">
    <property type="entry name" value="PROTEIN LTV1 HOMOLOG"/>
    <property type="match status" value="1"/>
</dbReference>
<comment type="similarity">
    <text evidence="1">Belongs to the LTV1 family.</text>
</comment>
<keyword evidence="4" id="KW-1185">Reference proteome</keyword>
<feature type="region of interest" description="Disordered" evidence="2">
    <location>
        <begin position="567"/>
        <end position="679"/>
    </location>
</feature>
<feature type="compositionally biased region" description="Basic and acidic residues" evidence="2">
    <location>
        <begin position="476"/>
        <end position="496"/>
    </location>
</feature>
<feature type="compositionally biased region" description="Gly residues" evidence="2">
    <location>
        <begin position="93"/>
        <end position="102"/>
    </location>
</feature>
<dbReference type="STRING" id="69332.A0A388JVM4"/>
<gene>
    <name evidence="3" type="ORF">CBR_g23809</name>
</gene>
<feature type="compositionally biased region" description="Acidic residues" evidence="2">
    <location>
        <begin position="530"/>
        <end position="551"/>
    </location>
</feature>
<feature type="compositionally biased region" description="Basic and acidic residues" evidence="2">
    <location>
        <begin position="340"/>
        <end position="367"/>
    </location>
</feature>
<evidence type="ECO:0008006" key="5">
    <source>
        <dbReference type="Google" id="ProtNLM"/>
    </source>
</evidence>